<organism evidence="1 2">
    <name type="scientific">Septoria linicola</name>
    <dbReference type="NCBI Taxonomy" id="215465"/>
    <lineage>
        <taxon>Eukaryota</taxon>
        <taxon>Fungi</taxon>
        <taxon>Dikarya</taxon>
        <taxon>Ascomycota</taxon>
        <taxon>Pezizomycotina</taxon>
        <taxon>Dothideomycetes</taxon>
        <taxon>Dothideomycetidae</taxon>
        <taxon>Mycosphaerellales</taxon>
        <taxon>Mycosphaerellaceae</taxon>
        <taxon>Septoria</taxon>
    </lineage>
</organism>
<dbReference type="SUPFAM" id="SSF52266">
    <property type="entry name" value="SGNH hydrolase"/>
    <property type="match status" value="1"/>
</dbReference>
<name>A0A9Q9ECN1_9PEZI</name>
<dbReference type="Gene3D" id="3.40.50.1110">
    <property type="entry name" value="SGNH hydrolase"/>
    <property type="match status" value="1"/>
</dbReference>
<dbReference type="Proteomes" id="UP001056384">
    <property type="component" value="Chromosome 1"/>
</dbReference>
<accession>A0A9Q9ECN1</accession>
<proteinExistence type="predicted"/>
<dbReference type="PANTHER" id="PTHR37981">
    <property type="entry name" value="LIPASE 2"/>
    <property type="match status" value="1"/>
</dbReference>
<dbReference type="GO" id="GO:0016788">
    <property type="term" value="F:hydrolase activity, acting on ester bonds"/>
    <property type="evidence" value="ECO:0007669"/>
    <property type="project" value="InterPro"/>
</dbReference>
<dbReference type="EMBL" id="CP099418">
    <property type="protein sequence ID" value="USW46876.1"/>
    <property type="molecule type" value="Genomic_DNA"/>
</dbReference>
<reference evidence="1" key="1">
    <citation type="submission" date="2022-06" db="EMBL/GenBank/DDBJ databases">
        <title>Complete genome sequences of two strains of the flax pathogen Septoria linicola.</title>
        <authorList>
            <person name="Lapalu N."/>
            <person name="Simon A."/>
            <person name="Demenou B."/>
            <person name="Paumier D."/>
            <person name="Guillot M.-P."/>
            <person name="Gout L."/>
            <person name="Valade R."/>
        </authorList>
    </citation>
    <scope>NUCLEOTIDE SEQUENCE</scope>
    <source>
        <strain evidence="1">SE15195</strain>
    </source>
</reference>
<sequence>MAKGQQQLDQVPQDAHFVTVQAGGNDAGFYSMARDCIFHNERGIAYDGQYPDPMGKCATSIATFRRFLDADRDKPGIWKFMDDTIRDIIAHRSTSRRNFKLYVLGYAHLFSTEAPGSDWSTHNDQRLDHKRFNDQIQDVIKNLNNKKVKYISTTEGFNGHRFCGKGHNLYDQYFGSNVWLWNASPAGLVSAEADQTKANDEWSAVYNRTFVFTPGADAFDWSDLLQVKKGPEAKSPHQGWSPGIALRPLRPKLEGHRSIKDSLVPYVI</sequence>
<keyword evidence="2" id="KW-1185">Reference proteome</keyword>
<dbReference type="AlphaFoldDB" id="A0A9Q9ECN1"/>
<dbReference type="InterPro" id="IPR037460">
    <property type="entry name" value="SEST-like"/>
</dbReference>
<evidence type="ECO:0008006" key="3">
    <source>
        <dbReference type="Google" id="ProtNLM"/>
    </source>
</evidence>
<evidence type="ECO:0000313" key="2">
    <source>
        <dbReference type="Proteomes" id="UP001056384"/>
    </source>
</evidence>
<gene>
    <name evidence="1" type="ORF">Slin15195_G001950</name>
</gene>
<evidence type="ECO:0000313" key="1">
    <source>
        <dbReference type="EMBL" id="USW46876.1"/>
    </source>
</evidence>
<dbReference type="OrthoDB" id="21678at2759"/>
<dbReference type="InterPro" id="IPR036514">
    <property type="entry name" value="SGNH_hydro_sf"/>
</dbReference>
<dbReference type="PANTHER" id="PTHR37981:SF1">
    <property type="entry name" value="SGNH HYDROLASE-TYPE ESTERASE DOMAIN-CONTAINING PROTEIN"/>
    <property type="match status" value="1"/>
</dbReference>
<dbReference type="GO" id="GO:0006629">
    <property type="term" value="P:lipid metabolic process"/>
    <property type="evidence" value="ECO:0007669"/>
    <property type="project" value="TreeGrafter"/>
</dbReference>
<protein>
    <recommendedName>
        <fullName evidence="3">SGNH hydrolase-type esterase domain-containing protein</fullName>
    </recommendedName>
</protein>